<protein>
    <submittedName>
        <fullName evidence="5">Aspartate/methionine/tyrosine aminotransferase</fullName>
    </submittedName>
</protein>
<evidence type="ECO:0000313" key="6">
    <source>
        <dbReference type="Proteomes" id="UP000244081"/>
    </source>
</evidence>
<evidence type="ECO:0000313" key="5">
    <source>
        <dbReference type="EMBL" id="PTW60878.1"/>
    </source>
</evidence>
<dbReference type="EMBL" id="QAYG01000003">
    <property type="protein sequence ID" value="PTW60878.1"/>
    <property type="molecule type" value="Genomic_DNA"/>
</dbReference>
<keyword evidence="3 5" id="KW-0808">Transferase</keyword>
<evidence type="ECO:0000256" key="1">
    <source>
        <dbReference type="ARBA" id="ARBA00001933"/>
    </source>
</evidence>
<dbReference type="GO" id="GO:0030170">
    <property type="term" value="F:pyridoxal phosphate binding"/>
    <property type="evidence" value="ECO:0007669"/>
    <property type="project" value="InterPro"/>
</dbReference>
<dbReference type="SUPFAM" id="SSF53383">
    <property type="entry name" value="PLP-dependent transferases"/>
    <property type="match status" value="1"/>
</dbReference>
<reference evidence="5 6" key="1">
    <citation type="submission" date="2018-04" db="EMBL/GenBank/DDBJ databases">
        <title>Genomic Encyclopedia of Archaeal and Bacterial Type Strains, Phase II (KMG-II): from individual species to whole genera.</title>
        <authorList>
            <person name="Goeker M."/>
        </authorList>
    </citation>
    <scope>NUCLEOTIDE SEQUENCE [LARGE SCALE GENOMIC DNA]</scope>
    <source>
        <strain evidence="5 6">DSM 23382</strain>
    </source>
</reference>
<keyword evidence="6" id="KW-1185">Reference proteome</keyword>
<feature type="domain" description="Aminotransferase class I/classII large" evidence="4">
    <location>
        <begin position="36"/>
        <end position="396"/>
    </location>
</feature>
<organism evidence="5 6">
    <name type="scientific">Breoghania corrubedonensis</name>
    <dbReference type="NCBI Taxonomy" id="665038"/>
    <lineage>
        <taxon>Bacteria</taxon>
        <taxon>Pseudomonadati</taxon>
        <taxon>Pseudomonadota</taxon>
        <taxon>Alphaproteobacteria</taxon>
        <taxon>Hyphomicrobiales</taxon>
        <taxon>Stappiaceae</taxon>
        <taxon>Breoghania</taxon>
    </lineage>
</organism>
<comment type="cofactor">
    <cofactor evidence="1">
        <name>pyridoxal 5'-phosphate</name>
        <dbReference type="ChEBI" id="CHEBI:597326"/>
    </cofactor>
</comment>
<dbReference type="AlphaFoldDB" id="A0A2T5VAV3"/>
<dbReference type="Pfam" id="PF00155">
    <property type="entry name" value="Aminotran_1_2"/>
    <property type="match status" value="1"/>
</dbReference>
<dbReference type="InterPro" id="IPR015422">
    <property type="entry name" value="PyrdxlP-dep_Trfase_small"/>
</dbReference>
<evidence type="ECO:0000256" key="2">
    <source>
        <dbReference type="ARBA" id="ARBA00022576"/>
    </source>
</evidence>
<evidence type="ECO:0000259" key="4">
    <source>
        <dbReference type="Pfam" id="PF00155"/>
    </source>
</evidence>
<dbReference type="PANTHER" id="PTHR42832">
    <property type="entry name" value="AMINO ACID AMINOTRANSFERASE"/>
    <property type="match status" value="1"/>
</dbReference>
<name>A0A2T5VAV3_9HYPH</name>
<proteinExistence type="predicted"/>
<comment type="caution">
    <text evidence="5">The sequence shown here is derived from an EMBL/GenBank/DDBJ whole genome shotgun (WGS) entry which is preliminary data.</text>
</comment>
<dbReference type="RefSeq" id="WP_107989713.1">
    <property type="nucleotide sequence ID" value="NZ_QAYG01000003.1"/>
</dbReference>
<dbReference type="InterPro" id="IPR004839">
    <property type="entry name" value="Aminotransferase_I/II_large"/>
</dbReference>
<dbReference type="PANTHER" id="PTHR42832:SF3">
    <property type="entry name" value="L-GLUTAMINE--4-(METHYLSULFANYL)-2-OXOBUTANOATE AMINOTRANSFERASE"/>
    <property type="match status" value="1"/>
</dbReference>
<dbReference type="InterPro" id="IPR050881">
    <property type="entry name" value="LL-DAP_aminotransferase"/>
</dbReference>
<dbReference type="OrthoDB" id="9813612at2"/>
<sequence length="416" mass="44918">MNPAKAAPSRRADPESATAFQRLNTLLDGLEPGQDPIVLTVGEPRHALPSFVGPVISANLDDFRRYPPIRGTDEFRKTVADWLDRRYRLGGLIDPDRHVLPLNGSREGLFYAAFTAADMLAKDNPAILLPNPYYHPYSLGAAKSGAEAVYLDAREASGFLPDLDALDAGLLDRTIAFYFASPANPQGAVAPLDYWCKLIGLARKHRFYVFADECYSEIYRDTPPPGVLQAARGMGGDLSNIVAFNSLSKRSNLAGLRCGIAAGDADFIAQWTTLRNSAAPQVPMPNQAVAVAAFSDERHVEENRRLYNAKFEAAETILGPTFGYKKPEGGFFVWLDVSRFGGGVEAAKRLWLEQGVKVVPGAYLARTQSDGSNPGTNFIRLAMVEDIDTTRRALVRIAALAGTVAGATGAQGAAEG</sequence>
<evidence type="ECO:0000256" key="3">
    <source>
        <dbReference type="ARBA" id="ARBA00022679"/>
    </source>
</evidence>
<dbReference type="Proteomes" id="UP000244081">
    <property type="component" value="Unassembled WGS sequence"/>
</dbReference>
<dbReference type="InterPro" id="IPR015424">
    <property type="entry name" value="PyrdxlP-dep_Trfase"/>
</dbReference>
<dbReference type="InterPro" id="IPR015421">
    <property type="entry name" value="PyrdxlP-dep_Trfase_major"/>
</dbReference>
<accession>A0A2T5VAV3</accession>
<gene>
    <name evidence="5" type="ORF">C8N35_10357</name>
</gene>
<dbReference type="GO" id="GO:0008483">
    <property type="term" value="F:transaminase activity"/>
    <property type="evidence" value="ECO:0007669"/>
    <property type="project" value="UniProtKB-KW"/>
</dbReference>
<dbReference type="Gene3D" id="3.40.640.10">
    <property type="entry name" value="Type I PLP-dependent aspartate aminotransferase-like (Major domain)"/>
    <property type="match status" value="1"/>
</dbReference>
<dbReference type="CDD" id="cd00609">
    <property type="entry name" value="AAT_like"/>
    <property type="match status" value="1"/>
</dbReference>
<keyword evidence="2 5" id="KW-0032">Aminotransferase</keyword>
<dbReference type="Gene3D" id="3.90.1150.10">
    <property type="entry name" value="Aspartate Aminotransferase, domain 1"/>
    <property type="match status" value="1"/>
</dbReference>